<dbReference type="Proteomes" id="UP001465755">
    <property type="component" value="Unassembled WGS sequence"/>
</dbReference>
<dbReference type="AlphaFoldDB" id="A0AAW1NRQ9"/>
<evidence type="ECO:0000313" key="3">
    <source>
        <dbReference type="Proteomes" id="UP001465755"/>
    </source>
</evidence>
<dbReference type="EMBL" id="JALJOQ010000200">
    <property type="protein sequence ID" value="KAK9789937.1"/>
    <property type="molecule type" value="Genomic_DNA"/>
</dbReference>
<sequence length="205" mass="21641">MTSGGQRLLRGTAEVDCKSCDVGAHATATLPGHLGKPLGRELLVADNTNPDSTDDSENSSEDVDSDDLDDGDAKPAVANFKKGGEQQSDTSTFAKKLTDAKDDADAKVDADAAKKPASAQSVFSADELFIQLGSDGINADAPSVANALPLVKALLLAATWQPSTATRYQALRWRSACYPSRPRPALPHQQGARRGVQLLQLETRP</sequence>
<protein>
    <submittedName>
        <fullName evidence="2">Uncharacterized protein</fullName>
    </submittedName>
</protein>
<feature type="compositionally biased region" description="Basic and acidic residues" evidence="1">
    <location>
        <begin position="96"/>
        <end position="114"/>
    </location>
</feature>
<feature type="region of interest" description="Disordered" evidence="1">
    <location>
        <begin position="28"/>
        <end position="114"/>
    </location>
</feature>
<reference evidence="2 3" key="1">
    <citation type="journal article" date="2024" name="Nat. Commun.">
        <title>Phylogenomics reveals the evolutionary origins of lichenization in chlorophyte algae.</title>
        <authorList>
            <person name="Puginier C."/>
            <person name="Libourel C."/>
            <person name="Otte J."/>
            <person name="Skaloud P."/>
            <person name="Haon M."/>
            <person name="Grisel S."/>
            <person name="Petersen M."/>
            <person name="Berrin J.G."/>
            <person name="Delaux P.M."/>
            <person name="Dal Grande F."/>
            <person name="Keller J."/>
        </authorList>
    </citation>
    <scope>NUCLEOTIDE SEQUENCE [LARGE SCALE GENOMIC DNA]</scope>
    <source>
        <strain evidence="2 3">SAG 2036</strain>
    </source>
</reference>
<evidence type="ECO:0000256" key="1">
    <source>
        <dbReference type="SAM" id="MobiDB-lite"/>
    </source>
</evidence>
<organism evidence="2 3">
    <name type="scientific">Symbiochloris irregularis</name>
    <dbReference type="NCBI Taxonomy" id="706552"/>
    <lineage>
        <taxon>Eukaryota</taxon>
        <taxon>Viridiplantae</taxon>
        <taxon>Chlorophyta</taxon>
        <taxon>core chlorophytes</taxon>
        <taxon>Trebouxiophyceae</taxon>
        <taxon>Trebouxiales</taxon>
        <taxon>Trebouxiaceae</taxon>
        <taxon>Symbiochloris</taxon>
    </lineage>
</organism>
<proteinExistence type="predicted"/>
<comment type="caution">
    <text evidence="2">The sequence shown here is derived from an EMBL/GenBank/DDBJ whole genome shotgun (WGS) entry which is preliminary data.</text>
</comment>
<name>A0AAW1NRQ9_9CHLO</name>
<accession>A0AAW1NRQ9</accession>
<feature type="region of interest" description="Disordered" evidence="1">
    <location>
        <begin position="182"/>
        <end position="205"/>
    </location>
</feature>
<gene>
    <name evidence="2" type="ORF">WJX73_002879</name>
</gene>
<feature type="compositionally biased region" description="Acidic residues" evidence="1">
    <location>
        <begin position="52"/>
        <end position="70"/>
    </location>
</feature>
<keyword evidence="3" id="KW-1185">Reference proteome</keyword>
<evidence type="ECO:0000313" key="2">
    <source>
        <dbReference type="EMBL" id="KAK9789937.1"/>
    </source>
</evidence>